<dbReference type="InterPro" id="IPR001750">
    <property type="entry name" value="ND/Mrp_TM"/>
</dbReference>
<sequence>MVYNILIALFAPLLASFIAGVFAQSKKNTLIGIISSFLIILSTLNSFILLEIVATEGDISIYLSDFIYVGMLKIDFGFIIDPISSIMMITVGVVSSIVHIYSIGYMEHDEGFNKFFSYLGLFVFSMLVLVMSDNFIGLFIGWEGVGLCSWLLIGFWYEKKGISWCANEAFIMNRIADLGMLIAIFLIYNYAGSLRYEDLFLAAPNLPKNIIFWIAGFLFIGAMGKSAQFPFHTWLADAMAGPTPVSALIHAATMVTAGVYLVIRINFVFSEAIFVSNFIVYLGAFVAVFAASMALVNRDLKKIIAYSTLSQLGYMFVAAGLGAYSIALFHLMTHAFFKSLLFLGAGNIMHAMNDELDIKKMGGLYKYMKPTAILMILGSLALCGFYPFAGFFSKDKILEAAFSSDYFIIWIMLLIGAMMTAFYSFRLIMLVFFGKAKYEHHPHEAKIFMLIALAPLGILSLTAGFSDSKFHMFINKVVPDFVINIEHSVAIYLIVITLVLVALSTIFAIYAYKFDIFKPKLENNLIYKLLLNQYNIPKLYSKVFINGYYKIANICVNLDNTIIDKTVDCMANSISKLGEKTDEIHSGNLSLMLRWLVAGFVVLLLLAFFIKGN</sequence>
<proteinExistence type="predicted"/>
<gene>
    <name evidence="9" type="ORF">CQ405_03710</name>
</gene>
<dbReference type="GO" id="GO:0015990">
    <property type="term" value="P:electron transport coupled proton transport"/>
    <property type="evidence" value="ECO:0007669"/>
    <property type="project" value="TreeGrafter"/>
</dbReference>
<keyword evidence="3 6" id="KW-1133">Transmembrane helix</keyword>
<feature type="transmembrane region" description="Helical" evidence="6">
    <location>
        <begin position="138"/>
        <end position="157"/>
    </location>
</feature>
<feature type="transmembrane region" description="Helical" evidence="6">
    <location>
        <begin position="303"/>
        <end position="329"/>
    </location>
</feature>
<dbReference type="EMBL" id="PDHH01000003">
    <property type="protein sequence ID" value="PSM52170.1"/>
    <property type="molecule type" value="Genomic_DNA"/>
</dbReference>
<feature type="transmembrane region" description="Helical" evidence="6">
    <location>
        <begin position="169"/>
        <end position="190"/>
    </location>
</feature>
<dbReference type="NCBIfam" id="TIGR01974">
    <property type="entry name" value="NDH_I_L"/>
    <property type="match status" value="1"/>
</dbReference>
<feature type="transmembrane region" description="Helical" evidence="6">
    <location>
        <begin position="33"/>
        <end position="54"/>
    </location>
</feature>
<evidence type="ECO:0000256" key="6">
    <source>
        <dbReference type="SAM" id="Phobius"/>
    </source>
</evidence>
<dbReference type="Proteomes" id="UP000240535">
    <property type="component" value="Unassembled WGS sequence"/>
</dbReference>
<keyword evidence="10" id="KW-1185">Reference proteome</keyword>
<feature type="transmembrane region" description="Helical" evidence="6">
    <location>
        <begin position="210"/>
        <end position="227"/>
    </location>
</feature>
<dbReference type="PRINTS" id="PR01435">
    <property type="entry name" value="NPOXDRDTASE5"/>
</dbReference>
<dbReference type="Pfam" id="PF00361">
    <property type="entry name" value="Proton_antipo_M"/>
    <property type="match status" value="1"/>
</dbReference>
<dbReference type="OrthoDB" id="9811798at2"/>
<dbReference type="InterPro" id="IPR003945">
    <property type="entry name" value="NU5C-like"/>
</dbReference>
<evidence type="ECO:0000259" key="8">
    <source>
        <dbReference type="Pfam" id="PF00662"/>
    </source>
</evidence>
<dbReference type="AlphaFoldDB" id="A0A2P8R105"/>
<dbReference type="GO" id="GO:0042773">
    <property type="term" value="P:ATP synthesis coupled electron transport"/>
    <property type="evidence" value="ECO:0007669"/>
    <property type="project" value="InterPro"/>
</dbReference>
<dbReference type="PRINTS" id="PR01434">
    <property type="entry name" value="NADHDHGNASE5"/>
</dbReference>
<protein>
    <submittedName>
        <fullName evidence="9">NADH-quinone oxidoreductase subunit L</fullName>
    </submittedName>
</protein>
<feature type="domain" description="NADH-Ubiquinone oxidoreductase (complex I) chain 5 N-terminal" evidence="8">
    <location>
        <begin position="67"/>
        <end position="116"/>
    </location>
</feature>
<dbReference type="GO" id="GO:0012505">
    <property type="term" value="C:endomembrane system"/>
    <property type="evidence" value="ECO:0007669"/>
    <property type="project" value="UniProtKB-SubCell"/>
</dbReference>
<evidence type="ECO:0000259" key="7">
    <source>
        <dbReference type="Pfam" id="PF00361"/>
    </source>
</evidence>
<evidence type="ECO:0000256" key="3">
    <source>
        <dbReference type="ARBA" id="ARBA00022989"/>
    </source>
</evidence>
<reference evidence="10" key="1">
    <citation type="submission" date="2017-10" db="EMBL/GenBank/DDBJ databases">
        <title>Campylobacter species from seals.</title>
        <authorList>
            <person name="Gilbert M.J."/>
            <person name="Zomer A.L."/>
            <person name="Timmerman A.J."/>
            <person name="Duim B."/>
            <person name="Wagenaar J.A."/>
        </authorList>
    </citation>
    <scope>NUCLEOTIDE SEQUENCE [LARGE SCALE GENOMIC DNA]</scope>
    <source>
        <strain evidence="10">17S00004-5</strain>
    </source>
</reference>
<evidence type="ECO:0000313" key="9">
    <source>
        <dbReference type="EMBL" id="PSM52170.1"/>
    </source>
</evidence>
<comment type="caution">
    <text evidence="9">The sequence shown here is derived from an EMBL/GenBank/DDBJ whole genome shotgun (WGS) entry which is preliminary data.</text>
</comment>
<keyword evidence="4 6" id="KW-0472">Membrane</keyword>
<feature type="transmembrane region" description="Helical" evidence="6">
    <location>
        <begin position="489"/>
        <end position="512"/>
    </location>
</feature>
<feature type="transmembrane region" description="Helical" evidence="6">
    <location>
        <begin position="86"/>
        <end position="103"/>
    </location>
</feature>
<dbReference type="PANTHER" id="PTHR42829:SF2">
    <property type="entry name" value="NADH-UBIQUINONE OXIDOREDUCTASE CHAIN 5"/>
    <property type="match status" value="1"/>
</dbReference>
<dbReference type="Pfam" id="PF00662">
    <property type="entry name" value="Proton_antipo_N"/>
    <property type="match status" value="1"/>
</dbReference>
<evidence type="ECO:0000256" key="4">
    <source>
        <dbReference type="ARBA" id="ARBA00023136"/>
    </source>
</evidence>
<dbReference type="InterPro" id="IPR018393">
    <property type="entry name" value="NADHpl_OxRdtase_5_subgr"/>
</dbReference>
<comment type="subcellular location">
    <subcellularLocation>
        <location evidence="1">Endomembrane system</location>
        <topology evidence="1">Multi-pass membrane protein</topology>
    </subcellularLocation>
    <subcellularLocation>
        <location evidence="5">Membrane</location>
        <topology evidence="5">Multi-pass membrane protein</topology>
    </subcellularLocation>
</comment>
<dbReference type="GO" id="GO:0008137">
    <property type="term" value="F:NADH dehydrogenase (ubiquinone) activity"/>
    <property type="evidence" value="ECO:0007669"/>
    <property type="project" value="InterPro"/>
</dbReference>
<name>A0A2P8R105_9BACT</name>
<feature type="domain" description="NADH:quinone oxidoreductase/Mrp antiporter transmembrane" evidence="7">
    <location>
        <begin position="132"/>
        <end position="420"/>
    </location>
</feature>
<dbReference type="PANTHER" id="PTHR42829">
    <property type="entry name" value="NADH-UBIQUINONE OXIDOREDUCTASE CHAIN 5"/>
    <property type="match status" value="1"/>
</dbReference>
<keyword evidence="2 5" id="KW-0812">Transmembrane</keyword>
<dbReference type="NCBIfam" id="NF005141">
    <property type="entry name" value="PRK06590.1"/>
    <property type="match status" value="1"/>
</dbReference>
<feature type="transmembrane region" description="Helical" evidence="6">
    <location>
        <begin position="372"/>
        <end position="392"/>
    </location>
</feature>
<dbReference type="InterPro" id="IPR001516">
    <property type="entry name" value="Proton_antipo_N"/>
</dbReference>
<organism evidence="9 10">
    <name type="scientific">Campylobacter blaseri</name>
    <dbReference type="NCBI Taxonomy" id="2042961"/>
    <lineage>
        <taxon>Bacteria</taxon>
        <taxon>Pseudomonadati</taxon>
        <taxon>Campylobacterota</taxon>
        <taxon>Epsilonproteobacteria</taxon>
        <taxon>Campylobacterales</taxon>
        <taxon>Campylobacteraceae</taxon>
        <taxon>Campylobacter</taxon>
    </lineage>
</organism>
<evidence type="ECO:0000313" key="10">
    <source>
        <dbReference type="Proteomes" id="UP000240535"/>
    </source>
</evidence>
<feature type="transmembrane region" description="Helical" evidence="6">
    <location>
        <begin position="407"/>
        <end position="433"/>
    </location>
</feature>
<evidence type="ECO:0000256" key="1">
    <source>
        <dbReference type="ARBA" id="ARBA00004127"/>
    </source>
</evidence>
<evidence type="ECO:0000256" key="5">
    <source>
        <dbReference type="RuleBase" id="RU000320"/>
    </source>
</evidence>
<dbReference type="Gene3D" id="1.20.5.2700">
    <property type="match status" value="1"/>
</dbReference>
<feature type="transmembrane region" description="Helical" evidence="6">
    <location>
        <begin position="273"/>
        <end position="296"/>
    </location>
</feature>
<feature type="transmembrane region" description="Helical" evidence="6">
    <location>
        <begin position="115"/>
        <end position="132"/>
    </location>
</feature>
<dbReference type="RefSeq" id="WP_106870760.1">
    <property type="nucleotide sequence ID" value="NZ_CP053841.1"/>
</dbReference>
<feature type="transmembrane region" description="Helical" evidence="6">
    <location>
        <begin position="591"/>
        <end position="610"/>
    </location>
</feature>
<dbReference type="GO" id="GO:0016020">
    <property type="term" value="C:membrane"/>
    <property type="evidence" value="ECO:0007669"/>
    <property type="project" value="UniProtKB-SubCell"/>
</dbReference>
<accession>A0A2P8R105</accession>
<dbReference type="GO" id="GO:0003954">
    <property type="term" value="F:NADH dehydrogenase activity"/>
    <property type="evidence" value="ECO:0007669"/>
    <property type="project" value="TreeGrafter"/>
</dbReference>
<feature type="transmembrane region" description="Helical" evidence="6">
    <location>
        <begin position="247"/>
        <end position="267"/>
    </location>
</feature>
<evidence type="ECO:0000256" key="2">
    <source>
        <dbReference type="ARBA" id="ARBA00022692"/>
    </source>
</evidence>
<feature type="transmembrane region" description="Helical" evidence="6">
    <location>
        <begin position="445"/>
        <end position="465"/>
    </location>
</feature>